<dbReference type="InterPro" id="IPR005312">
    <property type="entry name" value="DUF1759"/>
</dbReference>
<protein>
    <submittedName>
        <fullName evidence="1">Uncharacterized protein</fullName>
    </submittedName>
</protein>
<dbReference type="Proteomes" id="UP000499080">
    <property type="component" value="Unassembled WGS sequence"/>
</dbReference>
<keyword evidence="2" id="KW-1185">Reference proteome</keyword>
<reference evidence="1 2" key="1">
    <citation type="journal article" date="2019" name="Sci. Rep.">
        <title>Orb-weaving spider Araneus ventricosus genome elucidates the spidroin gene catalogue.</title>
        <authorList>
            <person name="Kono N."/>
            <person name="Nakamura H."/>
            <person name="Ohtoshi R."/>
            <person name="Moran D.A.P."/>
            <person name="Shinohara A."/>
            <person name="Yoshida Y."/>
            <person name="Fujiwara M."/>
            <person name="Mori M."/>
            <person name="Tomita M."/>
            <person name="Arakawa K."/>
        </authorList>
    </citation>
    <scope>NUCLEOTIDE SEQUENCE [LARGE SCALE GENOMIC DNA]</scope>
</reference>
<comment type="caution">
    <text evidence="1">The sequence shown here is derived from an EMBL/GenBank/DDBJ whole genome shotgun (WGS) entry which is preliminary data.</text>
</comment>
<dbReference type="EMBL" id="BGPR01001896">
    <property type="protein sequence ID" value="GBM63890.1"/>
    <property type="molecule type" value="Genomic_DNA"/>
</dbReference>
<dbReference type="Pfam" id="PF03564">
    <property type="entry name" value="DUF1759"/>
    <property type="match status" value="1"/>
</dbReference>
<dbReference type="AlphaFoldDB" id="A0A4Y2HF26"/>
<name>A0A4Y2HF26_ARAVE</name>
<sequence length="130" mass="14793">MSFKELFVSTVHSQTLLSNSQKFQYLKGLLFDEPASFIKHIPLSNDSYEEARGKLMDRYDKKKQIVYALIKTFLDQKSVSQANITNLRNSVDTSDEVLRGLKALGKEATSGDPWLIQLLLQKLDPETRGL</sequence>
<proteinExistence type="predicted"/>
<organism evidence="1 2">
    <name type="scientific">Araneus ventricosus</name>
    <name type="common">Orbweaver spider</name>
    <name type="synonym">Epeira ventricosa</name>
    <dbReference type="NCBI Taxonomy" id="182803"/>
    <lineage>
        <taxon>Eukaryota</taxon>
        <taxon>Metazoa</taxon>
        <taxon>Ecdysozoa</taxon>
        <taxon>Arthropoda</taxon>
        <taxon>Chelicerata</taxon>
        <taxon>Arachnida</taxon>
        <taxon>Araneae</taxon>
        <taxon>Araneomorphae</taxon>
        <taxon>Entelegynae</taxon>
        <taxon>Araneoidea</taxon>
        <taxon>Araneidae</taxon>
        <taxon>Araneus</taxon>
    </lineage>
</organism>
<evidence type="ECO:0000313" key="2">
    <source>
        <dbReference type="Proteomes" id="UP000499080"/>
    </source>
</evidence>
<gene>
    <name evidence="1" type="ORF">AVEN_249977_1</name>
</gene>
<dbReference type="OrthoDB" id="6436242at2759"/>
<accession>A0A4Y2HF26</accession>
<evidence type="ECO:0000313" key="1">
    <source>
        <dbReference type="EMBL" id="GBM63890.1"/>
    </source>
</evidence>